<evidence type="ECO:0000313" key="2">
    <source>
        <dbReference type="Proteomes" id="UP001066276"/>
    </source>
</evidence>
<sequence>MVASAVLLRVNPPRGIIPPVSGSAPRDPEVGACLSVAVGPDGRDWEIQPMETGRLGTNRICCAFTAAEEWAIQGAEPLHPRGH</sequence>
<gene>
    <name evidence="1" type="ORF">NDU88_000561</name>
</gene>
<organism evidence="1 2">
    <name type="scientific">Pleurodeles waltl</name>
    <name type="common">Iberian ribbed newt</name>
    <dbReference type="NCBI Taxonomy" id="8319"/>
    <lineage>
        <taxon>Eukaryota</taxon>
        <taxon>Metazoa</taxon>
        <taxon>Chordata</taxon>
        <taxon>Craniata</taxon>
        <taxon>Vertebrata</taxon>
        <taxon>Euteleostomi</taxon>
        <taxon>Amphibia</taxon>
        <taxon>Batrachia</taxon>
        <taxon>Caudata</taxon>
        <taxon>Salamandroidea</taxon>
        <taxon>Salamandridae</taxon>
        <taxon>Pleurodelinae</taxon>
        <taxon>Pleurodeles</taxon>
    </lineage>
</organism>
<evidence type="ECO:0000313" key="1">
    <source>
        <dbReference type="EMBL" id="KAJ1147701.1"/>
    </source>
</evidence>
<proteinExistence type="predicted"/>
<name>A0AAV7R8H2_PLEWA</name>
<keyword evidence="2" id="KW-1185">Reference proteome</keyword>
<protein>
    <submittedName>
        <fullName evidence="1">Uncharacterized protein</fullName>
    </submittedName>
</protein>
<dbReference type="AlphaFoldDB" id="A0AAV7R8H2"/>
<accession>A0AAV7R8H2</accession>
<dbReference type="Proteomes" id="UP001066276">
    <property type="component" value="Chromosome 5"/>
</dbReference>
<dbReference type="EMBL" id="JANPWB010000009">
    <property type="protein sequence ID" value="KAJ1147701.1"/>
    <property type="molecule type" value="Genomic_DNA"/>
</dbReference>
<reference evidence="1" key="1">
    <citation type="journal article" date="2022" name="bioRxiv">
        <title>Sequencing and chromosome-scale assembly of the giantPleurodeles waltlgenome.</title>
        <authorList>
            <person name="Brown T."/>
            <person name="Elewa A."/>
            <person name="Iarovenko S."/>
            <person name="Subramanian E."/>
            <person name="Araus A.J."/>
            <person name="Petzold A."/>
            <person name="Susuki M."/>
            <person name="Suzuki K.-i.T."/>
            <person name="Hayashi T."/>
            <person name="Toyoda A."/>
            <person name="Oliveira C."/>
            <person name="Osipova E."/>
            <person name="Leigh N.D."/>
            <person name="Simon A."/>
            <person name="Yun M.H."/>
        </authorList>
    </citation>
    <scope>NUCLEOTIDE SEQUENCE</scope>
    <source>
        <strain evidence="1">20211129_DDA</strain>
        <tissue evidence="1">Liver</tissue>
    </source>
</reference>
<comment type="caution">
    <text evidence="1">The sequence shown here is derived from an EMBL/GenBank/DDBJ whole genome shotgun (WGS) entry which is preliminary data.</text>
</comment>